<dbReference type="AlphaFoldDB" id="T1EVG5"/>
<dbReference type="HOGENOM" id="CLU_081683_0_0_1"/>
<dbReference type="CDD" id="cd16448">
    <property type="entry name" value="RING-H2"/>
    <property type="match status" value="1"/>
</dbReference>
<evidence type="ECO:0000256" key="4">
    <source>
        <dbReference type="PROSITE-ProRule" id="PRU00175"/>
    </source>
</evidence>
<dbReference type="GO" id="GO:0061630">
    <property type="term" value="F:ubiquitin protein ligase activity"/>
    <property type="evidence" value="ECO:0000318"/>
    <property type="project" value="GO_Central"/>
</dbReference>
<dbReference type="SMART" id="SM00184">
    <property type="entry name" value="RING"/>
    <property type="match status" value="1"/>
</dbReference>
<proteinExistence type="predicted"/>
<evidence type="ECO:0000313" key="7">
    <source>
        <dbReference type="EnsemblMetazoa" id="HelroP164469"/>
    </source>
</evidence>
<dbReference type="PANTHER" id="PTHR45969">
    <property type="entry name" value="RING ZINC FINGER PROTEIN-RELATED"/>
    <property type="match status" value="1"/>
</dbReference>
<dbReference type="STRING" id="6412.T1EVG5"/>
<dbReference type="RefSeq" id="XP_009027650.1">
    <property type="nucleotide sequence ID" value="XM_009029402.1"/>
</dbReference>
<accession>T1EVG5</accession>
<dbReference type="KEGG" id="hro:HELRODRAFT_164469"/>
<dbReference type="GO" id="GO:0043161">
    <property type="term" value="P:proteasome-mediated ubiquitin-dependent protein catabolic process"/>
    <property type="evidence" value="ECO:0000318"/>
    <property type="project" value="GO_Central"/>
</dbReference>
<feature type="domain" description="RING-type" evidence="5">
    <location>
        <begin position="156"/>
        <end position="197"/>
    </location>
</feature>
<dbReference type="PROSITE" id="PS50089">
    <property type="entry name" value="ZF_RING_2"/>
    <property type="match status" value="1"/>
</dbReference>
<dbReference type="Gene3D" id="3.30.40.10">
    <property type="entry name" value="Zinc/RING finger domain, C3HC4 (zinc finger)"/>
    <property type="match status" value="1"/>
</dbReference>
<reference evidence="8" key="1">
    <citation type="submission" date="2012-12" db="EMBL/GenBank/DDBJ databases">
        <authorList>
            <person name="Hellsten U."/>
            <person name="Grimwood J."/>
            <person name="Chapman J.A."/>
            <person name="Shapiro H."/>
            <person name="Aerts A."/>
            <person name="Otillar R.P."/>
            <person name="Terry A.Y."/>
            <person name="Boore J.L."/>
            <person name="Simakov O."/>
            <person name="Marletaz F."/>
            <person name="Cho S.-J."/>
            <person name="Edsinger-Gonzales E."/>
            <person name="Havlak P."/>
            <person name="Kuo D.-H."/>
            <person name="Larsson T."/>
            <person name="Lv J."/>
            <person name="Arendt D."/>
            <person name="Savage R."/>
            <person name="Osoegawa K."/>
            <person name="de Jong P."/>
            <person name="Lindberg D.R."/>
            <person name="Seaver E.C."/>
            <person name="Weisblat D.A."/>
            <person name="Putnam N.H."/>
            <person name="Grigoriev I.V."/>
            <person name="Rokhsar D.S."/>
        </authorList>
    </citation>
    <scope>NUCLEOTIDE SEQUENCE</scope>
</reference>
<dbReference type="Proteomes" id="UP000015101">
    <property type="component" value="Unassembled WGS sequence"/>
</dbReference>
<keyword evidence="8" id="KW-1185">Reference proteome</keyword>
<dbReference type="EMBL" id="AMQM01001670">
    <property type="status" value="NOT_ANNOTATED_CDS"/>
    <property type="molecule type" value="Genomic_DNA"/>
</dbReference>
<organism evidence="7 8">
    <name type="scientific">Helobdella robusta</name>
    <name type="common">Californian leech</name>
    <dbReference type="NCBI Taxonomy" id="6412"/>
    <lineage>
        <taxon>Eukaryota</taxon>
        <taxon>Metazoa</taxon>
        <taxon>Spiralia</taxon>
        <taxon>Lophotrochozoa</taxon>
        <taxon>Annelida</taxon>
        <taxon>Clitellata</taxon>
        <taxon>Hirudinea</taxon>
        <taxon>Rhynchobdellida</taxon>
        <taxon>Glossiphoniidae</taxon>
        <taxon>Helobdella</taxon>
    </lineage>
</organism>
<dbReference type="FunFam" id="3.30.40.10:FF:000960">
    <property type="entry name" value="Uncharacterized protein"/>
    <property type="match status" value="1"/>
</dbReference>
<dbReference type="CTD" id="20200565"/>
<dbReference type="PANTHER" id="PTHR45969:SF69">
    <property type="entry name" value="FINGER DOMAIN PROTEIN, PUTATIVE (AFU_ORTHOLOGUE AFUA_3G12190)-RELATED"/>
    <property type="match status" value="1"/>
</dbReference>
<dbReference type="SUPFAM" id="SSF57850">
    <property type="entry name" value="RING/U-box"/>
    <property type="match status" value="1"/>
</dbReference>
<keyword evidence="2 4" id="KW-0863">Zinc-finger</keyword>
<dbReference type="GO" id="GO:0008270">
    <property type="term" value="F:zinc ion binding"/>
    <property type="evidence" value="ECO:0007669"/>
    <property type="project" value="UniProtKB-KW"/>
</dbReference>
<dbReference type="EMBL" id="KB097571">
    <property type="protein sequence ID" value="ESN94604.1"/>
    <property type="molecule type" value="Genomic_DNA"/>
</dbReference>
<protein>
    <recommendedName>
        <fullName evidence="5">RING-type domain-containing protein</fullName>
    </recommendedName>
</protein>
<dbReference type="GeneID" id="20200565"/>
<reference evidence="7" key="3">
    <citation type="submission" date="2015-06" db="UniProtKB">
        <authorList>
            <consortium name="EnsemblMetazoa"/>
        </authorList>
    </citation>
    <scope>IDENTIFICATION</scope>
</reference>
<evidence type="ECO:0000256" key="2">
    <source>
        <dbReference type="ARBA" id="ARBA00022771"/>
    </source>
</evidence>
<evidence type="ECO:0000313" key="8">
    <source>
        <dbReference type="Proteomes" id="UP000015101"/>
    </source>
</evidence>
<keyword evidence="3" id="KW-0862">Zinc</keyword>
<evidence type="ECO:0000259" key="5">
    <source>
        <dbReference type="PROSITE" id="PS50089"/>
    </source>
</evidence>
<dbReference type="GO" id="GO:0012505">
    <property type="term" value="C:endomembrane system"/>
    <property type="evidence" value="ECO:0000318"/>
    <property type="project" value="GO_Central"/>
</dbReference>
<dbReference type="InParanoid" id="T1EVG5"/>
<dbReference type="EnsemblMetazoa" id="HelroT164469">
    <property type="protein sequence ID" value="HelroP164469"/>
    <property type="gene ID" value="HelroG164469"/>
</dbReference>
<sequence>MENISTIEMIKCVREAVKEYTAEFIESQIKRDVAKLERYFVENNNCKLPKREMKKLSKMVAIGKSGWVDTLIRRTSHFNSLPLHDQYDIMKNLQDCHRSNILAEETVKHRVDITMPDDGINIKGQICFKDTFRREKMENMKYFLPFVRDKFMNEECCICNEEFVQSSFVYEMGCRHAFHFKCLDTWLENKTSCPYCRKAVVSKKSTDTKHHVREEEDGSQTVIIVILISPNFY</sequence>
<dbReference type="InterPro" id="IPR001841">
    <property type="entry name" value="Znf_RING"/>
</dbReference>
<evidence type="ECO:0000256" key="1">
    <source>
        <dbReference type="ARBA" id="ARBA00022723"/>
    </source>
</evidence>
<dbReference type="InterPro" id="IPR013083">
    <property type="entry name" value="Znf_RING/FYVE/PHD"/>
</dbReference>
<dbReference type="OrthoDB" id="8062037at2759"/>
<gene>
    <name evidence="7" type="primary">20200565</name>
    <name evidence="6" type="ORF">HELRODRAFT_164469</name>
</gene>
<dbReference type="Pfam" id="PF13639">
    <property type="entry name" value="zf-RING_2"/>
    <property type="match status" value="1"/>
</dbReference>
<name>T1EVG5_HELRO</name>
<reference evidence="6 8" key="2">
    <citation type="journal article" date="2013" name="Nature">
        <title>Insights into bilaterian evolution from three spiralian genomes.</title>
        <authorList>
            <person name="Simakov O."/>
            <person name="Marletaz F."/>
            <person name="Cho S.J."/>
            <person name="Edsinger-Gonzales E."/>
            <person name="Havlak P."/>
            <person name="Hellsten U."/>
            <person name="Kuo D.H."/>
            <person name="Larsson T."/>
            <person name="Lv J."/>
            <person name="Arendt D."/>
            <person name="Savage R."/>
            <person name="Osoegawa K."/>
            <person name="de Jong P."/>
            <person name="Grimwood J."/>
            <person name="Chapman J.A."/>
            <person name="Shapiro H."/>
            <person name="Aerts A."/>
            <person name="Otillar R.P."/>
            <person name="Terry A.Y."/>
            <person name="Boore J.L."/>
            <person name="Grigoriev I.V."/>
            <person name="Lindberg D.R."/>
            <person name="Seaver E.C."/>
            <person name="Weisblat D.A."/>
            <person name="Putnam N.H."/>
            <person name="Rokhsar D.S."/>
        </authorList>
    </citation>
    <scope>NUCLEOTIDE SEQUENCE</scope>
</reference>
<evidence type="ECO:0000256" key="3">
    <source>
        <dbReference type="ARBA" id="ARBA00022833"/>
    </source>
</evidence>
<keyword evidence="1" id="KW-0479">Metal-binding</keyword>
<evidence type="ECO:0000313" key="6">
    <source>
        <dbReference type="EMBL" id="ESN94604.1"/>
    </source>
</evidence>